<evidence type="ECO:0000313" key="2">
    <source>
        <dbReference type="EMBL" id="MCZ4223493.1"/>
    </source>
</evidence>
<proteinExistence type="predicted"/>
<gene>
    <name evidence="2" type="ORF">O0931_09305</name>
</gene>
<feature type="transmembrane region" description="Helical" evidence="1">
    <location>
        <begin position="6"/>
        <end position="25"/>
    </location>
</feature>
<sequence>MTSQQLLLTILGLFLAVCIPIFIYYRKKYFVGGFLTVELRFSNGIGEPMGVVKEFIDEDGYNVRDKSIVRYHLTWRYEMTVTNNSDQLVLFPKISYNVEVFPNITMGEIQELKPIASGESREVELVFFEVSDTLPDQRKRTSETPVDFTVLKLLLEYYNAHDAKFYTLYDNADKSNKSYKIRPEL</sequence>
<evidence type="ECO:0000256" key="1">
    <source>
        <dbReference type="SAM" id="Phobius"/>
    </source>
</evidence>
<name>A0ABT4KX29_9SPHI</name>
<keyword evidence="1" id="KW-1133">Transmembrane helix</keyword>
<protein>
    <recommendedName>
        <fullName evidence="4">DUF2393 domain-containing protein</fullName>
    </recommendedName>
</protein>
<keyword evidence="1" id="KW-0472">Membrane</keyword>
<reference evidence="2" key="1">
    <citation type="submission" date="2022-12" db="EMBL/GenBank/DDBJ databases">
        <title>Genome sequence of SJ11.</title>
        <authorList>
            <person name="Woo H."/>
        </authorList>
    </citation>
    <scope>NUCLEOTIDE SEQUENCE</scope>
    <source>
        <strain evidence="2">SJ11</strain>
    </source>
</reference>
<keyword evidence="3" id="KW-1185">Reference proteome</keyword>
<accession>A0ABT4KX29</accession>
<organism evidence="2 3">
    <name type="scientific">Pedobacter rhodius</name>
    <dbReference type="NCBI Taxonomy" id="3004098"/>
    <lineage>
        <taxon>Bacteria</taxon>
        <taxon>Pseudomonadati</taxon>
        <taxon>Bacteroidota</taxon>
        <taxon>Sphingobacteriia</taxon>
        <taxon>Sphingobacteriales</taxon>
        <taxon>Sphingobacteriaceae</taxon>
        <taxon>Pedobacter</taxon>
    </lineage>
</organism>
<dbReference type="EMBL" id="JAPWGL010000002">
    <property type="protein sequence ID" value="MCZ4223493.1"/>
    <property type="molecule type" value="Genomic_DNA"/>
</dbReference>
<comment type="caution">
    <text evidence="2">The sequence shown here is derived from an EMBL/GenBank/DDBJ whole genome shotgun (WGS) entry which is preliminary data.</text>
</comment>
<keyword evidence="1" id="KW-0812">Transmembrane</keyword>
<evidence type="ECO:0000313" key="3">
    <source>
        <dbReference type="Proteomes" id="UP001144341"/>
    </source>
</evidence>
<dbReference type="RefSeq" id="WP_269415284.1">
    <property type="nucleotide sequence ID" value="NZ_JAPWGL010000002.1"/>
</dbReference>
<dbReference type="Proteomes" id="UP001144341">
    <property type="component" value="Unassembled WGS sequence"/>
</dbReference>
<evidence type="ECO:0008006" key="4">
    <source>
        <dbReference type="Google" id="ProtNLM"/>
    </source>
</evidence>